<dbReference type="InterPro" id="IPR036282">
    <property type="entry name" value="Glutathione-S-Trfase_C_sf"/>
</dbReference>
<keyword evidence="4" id="KW-1185">Reference proteome</keyword>
<dbReference type="Pfam" id="PF13409">
    <property type="entry name" value="GST_N_2"/>
    <property type="match status" value="1"/>
</dbReference>
<dbReference type="CDD" id="cd03046">
    <property type="entry name" value="GST_N_GTT1_like"/>
    <property type="match status" value="1"/>
</dbReference>
<dbReference type="GeneID" id="34609728"/>
<dbReference type="InterPro" id="IPR036249">
    <property type="entry name" value="Thioredoxin-like_sf"/>
</dbReference>
<dbReference type="PROSITE" id="PS50405">
    <property type="entry name" value="GST_CTER"/>
    <property type="match status" value="1"/>
</dbReference>
<dbReference type="Gene3D" id="1.20.1050.10">
    <property type="match status" value="1"/>
</dbReference>
<dbReference type="SUPFAM" id="SSF52833">
    <property type="entry name" value="Thioredoxin-like"/>
    <property type="match status" value="1"/>
</dbReference>
<dbReference type="EMBL" id="KV878344">
    <property type="protein sequence ID" value="OJJ45559.1"/>
    <property type="molecule type" value="Genomic_DNA"/>
</dbReference>
<dbReference type="RefSeq" id="XP_022580069.1">
    <property type="nucleotide sequence ID" value="XM_022723263.1"/>
</dbReference>
<dbReference type="SUPFAM" id="SSF47616">
    <property type="entry name" value="GST C-terminal domain-like"/>
    <property type="match status" value="1"/>
</dbReference>
<dbReference type="Pfam" id="PF25907">
    <property type="entry name" value="DUF7962"/>
    <property type="match status" value="1"/>
</dbReference>
<proteinExistence type="inferred from homology"/>
<feature type="domain" description="GST C-terminal" evidence="2">
    <location>
        <begin position="122"/>
        <end position="261"/>
    </location>
</feature>
<organism evidence="3 4">
    <name type="scientific">Penicilliopsis zonata CBS 506.65</name>
    <dbReference type="NCBI Taxonomy" id="1073090"/>
    <lineage>
        <taxon>Eukaryota</taxon>
        <taxon>Fungi</taxon>
        <taxon>Dikarya</taxon>
        <taxon>Ascomycota</taxon>
        <taxon>Pezizomycotina</taxon>
        <taxon>Eurotiomycetes</taxon>
        <taxon>Eurotiomycetidae</taxon>
        <taxon>Eurotiales</taxon>
        <taxon>Aspergillaceae</taxon>
        <taxon>Penicilliopsis</taxon>
    </lineage>
</organism>
<dbReference type="InterPro" id="IPR010987">
    <property type="entry name" value="Glutathione-S-Trfase_C-like"/>
</dbReference>
<protein>
    <recommendedName>
        <fullName evidence="2">GST C-terminal domain-containing protein</fullName>
    </recommendedName>
</protein>
<dbReference type="PANTHER" id="PTHR44051:SF9">
    <property type="entry name" value="GLUTATHIONE S-TRANSFERASE 1"/>
    <property type="match status" value="1"/>
</dbReference>
<dbReference type="InterPro" id="IPR058268">
    <property type="entry name" value="DUF7962"/>
</dbReference>
<reference evidence="4" key="1">
    <citation type="journal article" date="2017" name="Genome Biol.">
        <title>Comparative genomics reveals high biological diversity and specific adaptations in the industrially and medically important fungal genus Aspergillus.</title>
        <authorList>
            <person name="de Vries R.P."/>
            <person name="Riley R."/>
            <person name="Wiebenga A."/>
            <person name="Aguilar-Osorio G."/>
            <person name="Amillis S."/>
            <person name="Uchima C.A."/>
            <person name="Anderluh G."/>
            <person name="Asadollahi M."/>
            <person name="Askin M."/>
            <person name="Barry K."/>
            <person name="Battaglia E."/>
            <person name="Bayram O."/>
            <person name="Benocci T."/>
            <person name="Braus-Stromeyer S.A."/>
            <person name="Caldana C."/>
            <person name="Canovas D."/>
            <person name="Cerqueira G.C."/>
            <person name="Chen F."/>
            <person name="Chen W."/>
            <person name="Choi C."/>
            <person name="Clum A."/>
            <person name="Dos Santos R.A."/>
            <person name="Damasio A.R."/>
            <person name="Diallinas G."/>
            <person name="Emri T."/>
            <person name="Fekete E."/>
            <person name="Flipphi M."/>
            <person name="Freyberg S."/>
            <person name="Gallo A."/>
            <person name="Gournas C."/>
            <person name="Habgood R."/>
            <person name="Hainaut M."/>
            <person name="Harispe M.L."/>
            <person name="Henrissat B."/>
            <person name="Hilden K.S."/>
            <person name="Hope R."/>
            <person name="Hossain A."/>
            <person name="Karabika E."/>
            <person name="Karaffa L."/>
            <person name="Karanyi Z."/>
            <person name="Krasevec N."/>
            <person name="Kuo A."/>
            <person name="Kusch H."/>
            <person name="LaButti K."/>
            <person name="Lagendijk E.L."/>
            <person name="Lapidus A."/>
            <person name="Levasseur A."/>
            <person name="Lindquist E."/>
            <person name="Lipzen A."/>
            <person name="Logrieco A.F."/>
            <person name="MacCabe A."/>
            <person name="Maekelae M.R."/>
            <person name="Malavazi I."/>
            <person name="Melin P."/>
            <person name="Meyer V."/>
            <person name="Mielnichuk N."/>
            <person name="Miskei M."/>
            <person name="Molnar A.P."/>
            <person name="Mule G."/>
            <person name="Ngan C.Y."/>
            <person name="Orejas M."/>
            <person name="Orosz E."/>
            <person name="Ouedraogo J.P."/>
            <person name="Overkamp K.M."/>
            <person name="Park H.-S."/>
            <person name="Perrone G."/>
            <person name="Piumi F."/>
            <person name="Punt P.J."/>
            <person name="Ram A.F."/>
            <person name="Ramon A."/>
            <person name="Rauscher S."/>
            <person name="Record E."/>
            <person name="Riano-Pachon D.M."/>
            <person name="Robert V."/>
            <person name="Roehrig J."/>
            <person name="Ruller R."/>
            <person name="Salamov A."/>
            <person name="Salih N.S."/>
            <person name="Samson R.A."/>
            <person name="Sandor E."/>
            <person name="Sanguinetti M."/>
            <person name="Schuetze T."/>
            <person name="Sepcic K."/>
            <person name="Shelest E."/>
            <person name="Sherlock G."/>
            <person name="Sophianopoulou V."/>
            <person name="Squina F.M."/>
            <person name="Sun H."/>
            <person name="Susca A."/>
            <person name="Todd R.B."/>
            <person name="Tsang A."/>
            <person name="Unkles S.E."/>
            <person name="van de Wiele N."/>
            <person name="van Rossen-Uffink D."/>
            <person name="Oliveira J.V."/>
            <person name="Vesth T.C."/>
            <person name="Visser J."/>
            <person name="Yu J.-H."/>
            <person name="Zhou M."/>
            <person name="Andersen M.R."/>
            <person name="Archer D.B."/>
            <person name="Baker S.E."/>
            <person name="Benoit I."/>
            <person name="Brakhage A.A."/>
            <person name="Braus G.H."/>
            <person name="Fischer R."/>
            <person name="Frisvad J.C."/>
            <person name="Goldman G.H."/>
            <person name="Houbraken J."/>
            <person name="Oakley B."/>
            <person name="Pocsi I."/>
            <person name="Scazzocchio C."/>
            <person name="Seiboth B."/>
            <person name="vanKuyk P.A."/>
            <person name="Wortman J."/>
            <person name="Dyer P.S."/>
            <person name="Grigoriev I.V."/>
        </authorList>
    </citation>
    <scope>NUCLEOTIDE SEQUENCE [LARGE SCALE GENOMIC DNA]</scope>
    <source>
        <strain evidence="4">CBS 506.65</strain>
    </source>
</reference>
<sequence>MTETTQDVSRKAAPAPTLHHLTSSQSLRILWALEELAQATSQPFTVKVYQRIKGRAPPELQQIFPLGKSPILEIPSSLGETAEYRPIPFLTTANNSTIVAESRLILHFLSDHYAGDLWRASSADEQLTDTFFQEFATCTLAPTMDRIVTFDLIASNAPLPARPLTWAVFTPLVRMFLKDLAAPFALMEQTLASGRAWFGGEEKLGLSDFLLSWPMDVAMQRGYLDSRKYPRLAEWVERVHSREAYRRAVKRASYDLVKYDL</sequence>
<dbReference type="STRING" id="1073090.A0A1L9SEF3"/>
<accession>A0A1L9SEF3</accession>
<evidence type="ECO:0000313" key="4">
    <source>
        <dbReference type="Proteomes" id="UP000184188"/>
    </source>
</evidence>
<dbReference type="OrthoDB" id="2098326at2759"/>
<evidence type="ECO:0000256" key="1">
    <source>
        <dbReference type="ARBA" id="ARBA00007409"/>
    </source>
</evidence>
<evidence type="ECO:0000313" key="3">
    <source>
        <dbReference type="EMBL" id="OJJ45559.1"/>
    </source>
</evidence>
<dbReference type="Proteomes" id="UP000184188">
    <property type="component" value="Unassembled WGS sequence"/>
</dbReference>
<evidence type="ECO:0000259" key="2">
    <source>
        <dbReference type="PROSITE" id="PS50405"/>
    </source>
</evidence>
<comment type="similarity">
    <text evidence="1">Belongs to the GST superfamily.</text>
</comment>
<dbReference type="VEuPathDB" id="FungiDB:ASPZODRAFT_133393"/>
<dbReference type="PANTHER" id="PTHR44051">
    <property type="entry name" value="GLUTATHIONE S-TRANSFERASE-RELATED"/>
    <property type="match status" value="1"/>
</dbReference>
<dbReference type="InterPro" id="IPR004045">
    <property type="entry name" value="Glutathione_S-Trfase_N"/>
</dbReference>
<dbReference type="AlphaFoldDB" id="A0A1L9SEF3"/>
<dbReference type="Gene3D" id="3.40.30.10">
    <property type="entry name" value="Glutaredoxin"/>
    <property type="match status" value="1"/>
</dbReference>
<gene>
    <name evidence="3" type="ORF">ASPZODRAFT_133393</name>
</gene>
<name>A0A1L9SEF3_9EURO</name>